<sequence>MPVNLLKNRQIVRFRAKTNAQKMVCFYFKSCIQWMCLIIVAKITQKPALLAVCEILYGSF</sequence>
<organism evidence="1 2">
    <name type="scientific">Moraxella nonliquefaciens</name>
    <dbReference type="NCBI Taxonomy" id="478"/>
    <lineage>
        <taxon>Bacteria</taxon>
        <taxon>Pseudomonadati</taxon>
        <taxon>Pseudomonadota</taxon>
        <taxon>Gammaproteobacteria</taxon>
        <taxon>Moraxellales</taxon>
        <taxon>Moraxellaceae</taxon>
        <taxon>Moraxella</taxon>
    </lineage>
</organism>
<comment type="caution">
    <text evidence="1">The sequence shown here is derived from an EMBL/GenBank/DDBJ whole genome shotgun (WGS) entry which is preliminary data.</text>
</comment>
<name>A0A1B8QN84_MORNO</name>
<dbReference type="AlphaFoldDB" id="A0A1B8QN84"/>
<accession>A0A1B8QN84</accession>
<protein>
    <submittedName>
        <fullName evidence="1">Uncharacterized protein</fullName>
    </submittedName>
</protein>
<dbReference type="Proteomes" id="UP000092575">
    <property type="component" value="Unassembled WGS sequence"/>
</dbReference>
<evidence type="ECO:0000313" key="2">
    <source>
        <dbReference type="Proteomes" id="UP000092575"/>
    </source>
</evidence>
<reference evidence="1 2" key="1">
    <citation type="submission" date="2016-05" db="EMBL/GenBank/DDBJ databases">
        <title>Draft genome sequence of Moraxella nonliquefaciens CCUG 348T.</title>
        <authorList>
            <person name="Salva-Serra F."/>
            <person name="Engstrom-Jakobsson H."/>
            <person name="Thorell K."/>
            <person name="Gonzales-Siles L."/>
            <person name="Karlsson R."/>
            <person name="Boulund F."/>
            <person name="Engstrand L."/>
            <person name="Kristiansson E."/>
            <person name="Moore E."/>
        </authorList>
    </citation>
    <scope>NUCLEOTIDE SEQUENCE [LARGE SCALE GENOMIC DNA]</scope>
    <source>
        <strain evidence="1 2">CCUG 348</strain>
    </source>
</reference>
<gene>
    <name evidence="1" type="ORF">A7456_10290</name>
</gene>
<proteinExistence type="predicted"/>
<dbReference type="EMBL" id="LXTW01000008">
    <property type="protein sequence ID" value="OBX85497.1"/>
    <property type="molecule type" value="Genomic_DNA"/>
</dbReference>
<evidence type="ECO:0000313" key="1">
    <source>
        <dbReference type="EMBL" id="OBX85497.1"/>
    </source>
</evidence>
<dbReference type="STRING" id="478.A7456_10290"/>